<evidence type="ECO:0000313" key="1">
    <source>
        <dbReference type="EMBL" id="JAC64330.1"/>
    </source>
</evidence>
<name>A0A061R0U3_9CHLO</name>
<sequence length="222" mass="23876">MGNQRGFCVAEIEGWERRVGGRCILGGVLGGVSGVLYATLSCRPKLSTAALVGANFAISSGLYSSLQESFRMMTCQESPMNSIFAGGCAGYLLGLAQYGKSRLPVAAACGFALLGGLTHCLDDAGFGAKRGFSKLLQTFDLIEKDAISDPDVVASEAPPWFERWLPLRKLTDEEYAIVKKQQDLKDAYGVGDIDTEEFHSAMTEAMIESALLKRKQLSGEKT</sequence>
<reference evidence="1" key="1">
    <citation type="submission" date="2014-05" db="EMBL/GenBank/DDBJ databases">
        <title>The transcriptome of the halophilic microalga Tetraselmis sp. GSL018 isolated from the Great Salt Lake, Utah.</title>
        <authorList>
            <person name="Jinkerson R.E."/>
            <person name="D'Adamo S."/>
            <person name="Posewitz M.C."/>
        </authorList>
    </citation>
    <scope>NUCLEOTIDE SEQUENCE</scope>
    <source>
        <strain evidence="1">GSL018</strain>
    </source>
</reference>
<accession>A0A061R0U3</accession>
<dbReference type="AlphaFoldDB" id="A0A061R0U3"/>
<dbReference type="EMBL" id="GBEZ01022513">
    <property type="protein sequence ID" value="JAC64330.1"/>
    <property type="molecule type" value="Transcribed_RNA"/>
</dbReference>
<organism evidence="1">
    <name type="scientific">Tetraselmis sp. GSL018</name>
    <dbReference type="NCBI Taxonomy" id="582737"/>
    <lineage>
        <taxon>Eukaryota</taxon>
        <taxon>Viridiplantae</taxon>
        <taxon>Chlorophyta</taxon>
        <taxon>core chlorophytes</taxon>
        <taxon>Chlorodendrophyceae</taxon>
        <taxon>Chlorodendrales</taxon>
        <taxon>Chlorodendraceae</taxon>
        <taxon>Tetraselmis</taxon>
    </lineage>
</organism>
<protein>
    <submittedName>
        <fullName evidence="1">Uncharacterized protein</fullName>
    </submittedName>
</protein>
<proteinExistence type="predicted"/>
<gene>
    <name evidence="1" type="ORF">TSPGSL018_18536</name>
</gene>